<evidence type="ECO:0000256" key="6">
    <source>
        <dbReference type="ARBA" id="ARBA00072221"/>
    </source>
</evidence>
<evidence type="ECO:0000256" key="8">
    <source>
        <dbReference type="PIRSR" id="PIRSR600821-50"/>
    </source>
</evidence>
<dbReference type="FunFam" id="2.40.37.10:FF:000015">
    <property type="entry name" value="Alanine racemase"/>
    <property type="match status" value="1"/>
</dbReference>
<evidence type="ECO:0000259" key="10">
    <source>
        <dbReference type="SMART" id="SM01005"/>
    </source>
</evidence>
<evidence type="ECO:0000256" key="2">
    <source>
        <dbReference type="ARBA" id="ARBA00001933"/>
    </source>
</evidence>
<dbReference type="SUPFAM" id="SSF50621">
    <property type="entry name" value="Alanine racemase C-terminal domain-like"/>
    <property type="match status" value="1"/>
</dbReference>
<sequence>MSAPAPPLTRAVVDLGAIAANVRVLKRHVHPARLMAVVKADAYGHGLVPVARAALDAGADQLGAATLPEGFALRAAGITAPIMVWLTSPTEDYARAASEGLELGVHTVDQLAATAAAARAAGRTVPVHLKIETGMWRGGATREQWPAMMTAAHAEEQTGAIWVRGIYTHLARADEPGHSATVAQLRELKAVRELAARSGLRPEVVHAANSAAALATPEARLDMVRAGIAIYGLNPLLGIDPAVALRPAMTLEATLTSIKTAPASAGVSYGHTHVLKRRTHLGIVPLGYADGVPRAASNNGEVLVAGRRRPIVGRVCMDQVVVDLGQDPPEAPCGAVLFGSGSHGEPTAGEWAERTGTIHYEIVSRIGSRVPRVYRG</sequence>
<keyword evidence="12" id="KW-1185">Reference proteome</keyword>
<evidence type="ECO:0000256" key="4">
    <source>
        <dbReference type="ARBA" id="ARBA00022898"/>
    </source>
</evidence>
<comment type="pathway">
    <text evidence="7">Amino-acid biosynthesis; D-alanine biosynthesis; D-alanine from L-alanine: step 1/1.</text>
</comment>
<comment type="cofactor">
    <cofactor evidence="2 7 8">
        <name>pyridoxal 5'-phosphate</name>
        <dbReference type="ChEBI" id="CHEBI:597326"/>
    </cofactor>
</comment>
<dbReference type="GO" id="GO:0030170">
    <property type="term" value="F:pyridoxal phosphate binding"/>
    <property type="evidence" value="ECO:0007669"/>
    <property type="project" value="UniProtKB-UniRule"/>
</dbReference>
<dbReference type="PRINTS" id="PR00992">
    <property type="entry name" value="ALARACEMASE"/>
</dbReference>
<dbReference type="EMBL" id="WHJE01000006">
    <property type="protein sequence ID" value="KAE8765667.1"/>
    <property type="molecule type" value="Genomic_DNA"/>
</dbReference>
<dbReference type="CDD" id="cd00430">
    <property type="entry name" value="PLPDE_III_AR"/>
    <property type="match status" value="1"/>
</dbReference>
<dbReference type="PANTHER" id="PTHR30511:SF0">
    <property type="entry name" value="ALANINE RACEMASE, CATABOLIC-RELATED"/>
    <property type="match status" value="1"/>
</dbReference>
<dbReference type="GO" id="GO:0008784">
    <property type="term" value="F:alanine racemase activity"/>
    <property type="evidence" value="ECO:0007669"/>
    <property type="project" value="UniProtKB-UniRule"/>
</dbReference>
<reference evidence="11 12" key="1">
    <citation type="submission" date="2019-10" db="EMBL/GenBank/DDBJ databases">
        <title>Georgenia wutianyii sp. nov. and Georgenia yuyongxinii sp. nov. isolated from plateau pika (Ochotona curzoniae) in the Qinghai-Tibet plateau of China.</title>
        <authorList>
            <person name="Tian Z."/>
        </authorList>
    </citation>
    <scope>NUCLEOTIDE SEQUENCE [LARGE SCALE GENOMIC DNA]</scope>
    <source>
        <strain evidence="11 12">DSM 21501</strain>
    </source>
</reference>
<dbReference type="GO" id="GO:0030632">
    <property type="term" value="P:D-alanine biosynthetic process"/>
    <property type="evidence" value="ECO:0007669"/>
    <property type="project" value="UniProtKB-UniRule"/>
</dbReference>
<evidence type="ECO:0000256" key="1">
    <source>
        <dbReference type="ARBA" id="ARBA00000316"/>
    </source>
</evidence>
<dbReference type="AlphaFoldDB" id="A0A7J5UTQ3"/>
<gene>
    <name evidence="11" type="ORF">GB883_02505</name>
</gene>
<organism evidence="11 12">
    <name type="scientific">Georgenia thermotolerans</name>
    <dbReference type="NCBI Taxonomy" id="527326"/>
    <lineage>
        <taxon>Bacteria</taxon>
        <taxon>Bacillati</taxon>
        <taxon>Actinomycetota</taxon>
        <taxon>Actinomycetes</taxon>
        <taxon>Micrococcales</taxon>
        <taxon>Bogoriellaceae</taxon>
        <taxon>Georgenia</taxon>
    </lineage>
</organism>
<proteinExistence type="inferred from homology"/>
<dbReference type="GO" id="GO:0009252">
    <property type="term" value="P:peptidoglycan biosynthetic process"/>
    <property type="evidence" value="ECO:0007669"/>
    <property type="project" value="TreeGrafter"/>
</dbReference>
<dbReference type="InterPro" id="IPR000821">
    <property type="entry name" value="Ala_racemase"/>
</dbReference>
<dbReference type="SMART" id="SM01005">
    <property type="entry name" value="Ala_racemase_C"/>
    <property type="match status" value="1"/>
</dbReference>
<keyword evidence="5 7" id="KW-0413">Isomerase</keyword>
<dbReference type="InterPro" id="IPR011079">
    <property type="entry name" value="Ala_racemase_C"/>
</dbReference>
<evidence type="ECO:0000256" key="7">
    <source>
        <dbReference type="HAMAP-Rule" id="MF_01201"/>
    </source>
</evidence>
<dbReference type="GO" id="GO:0005829">
    <property type="term" value="C:cytosol"/>
    <property type="evidence" value="ECO:0007669"/>
    <property type="project" value="TreeGrafter"/>
</dbReference>
<feature type="binding site" evidence="7 9">
    <location>
        <position position="317"/>
    </location>
    <ligand>
        <name>substrate</name>
    </ligand>
</feature>
<dbReference type="SUPFAM" id="SSF51419">
    <property type="entry name" value="PLP-binding barrel"/>
    <property type="match status" value="1"/>
</dbReference>
<dbReference type="Pfam" id="PF00842">
    <property type="entry name" value="Ala_racemase_C"/>
    <property type="match status" value="1"/>
</dbReference>
<dbReference type="NCBIfam" id="TIGR00492">
    <property type="entry name" value="alr"/>
    <property type="match status" value="1"/>
</dbReference>
<evidence type="ECO:0000313" key="12">
    <source>
        <dbReference type="Proteomes" id="UP000451860"/>
    </source>
</evidence>
<dbReference type="InterPro" id="IPR029066">
    <property type="entry name" value="PLP-binding_barrel"/>
</dbReference>
<comment type="caution">
    <text evidence="11">The sequence shown here is derived from an EMBL/GenBank/DDBJ whole genome shotgun (WGS) entry which is preliminary data.</text>
</comment>
<feature type="domain" description="Alanine racemase C-terminal" evidence="10">
    <location>
        <begin position="248"/>
        <end position="375"/>
    </location>
</feature>
<dbReference type="UniPathway" id="UPA00042">
    <property type="reaction ID" value="UER00497"/>
</dbReference>
<dbReference type="Pfam" id="PF01168">
    <property type="entry name" value="Ala_racemase_N"/>
    <property type="match status" value="1"/>
</dbReference>
<dbReference type="InterPro" id="IPR001608">
    <property type="entry name" value="Ala_racemase_N"/>
</dbReference>
<protein>
    <recommendedName>
        <fullName evidence="6 7">Alanine racemase</fullName>
        <ecNumber evidence="3 7">5.1.1.1</ecNumber>
    </recommendedName>
</protein>
<dbReference type="Proteomes" id="UP000451860">
    <property type="component" value="Unassembled WGS sequence"/>
</dbReference>
<comment type="similarity">
    <text evidence="7">Belongs to the alanine racemase family.</text>
</comment>
<dbReference type="PROSITE" id="PS00395">
    <property type="entry name" value="ALANINE_RACEMASE"/>
    <property type="match status" value="1"/>
</dbReference>
<evidence type="ECO:0000313" key="11">
    <source>
        <dbReference type="EMBL" id="KAE8765667.1"/>
    </source>
</evidence>
<keyword evidence="4 7" id="KW-0663">Pyridoxal phosphate</keyword>
<comment type="function">
    <text evidence="7">Catalyzes the interconversion of L-alanine and D-alanine. May also act on other amino acids.</text>
</comment>
<feature type="binding site" evidence="7 9">
    <location>
        <position position="137"/>
    </location>
    <ligand>
        <name>substrate</name>
    </ligand>
</feature>
<feature type="active site" description="Proton acceptor; specific for D-alanine" evidence="7">
    <location>
        <position position="39"/>
    </location>
</feature>
<dbReference type="PANTHER" id="PTHR30511">
    <property type="entry name" value="ALANINE RACEMASE"/>
    <property type="match status" value="1"/>
</dbReference>
<dbReference type="FunFam" id="3.20.20.10:FF:000002">
    <property type="entry name" value="Alanine racemase"/>
    <property type="match status" value="1"/>
</dbReference>
<feature type="modified residue" description="N6-(pyridoxal phosphate)lysine" evidence="7 8">
    <location>
        <position position="39"/>
    </location>
</feature>
<evidence type="ECO:0000256" key="9">
    <source>
        <dbReference type="PIRSR" id="PIRSR600821-52"/>
    </source>
</evidence>
<comment type="catalytic activity">
    <reaction evidence="1 7">
        <text>L-alanine = D-alanine</text>
        <dbReference type="Rhea" id="RHEA:20249"/>
        <dbReference type="ChEBI" id="CHEBI:57416"/>
        <dbReference type="ChEBI" id="CHEBI:57972"/>
        <dbReference type="EC" id="5.1.1.1"/>
    </reaction>
</comment>
<dbReference type="InterPro" id="IPR020622">
    <property type="entry name" value="Ala_racemase_pyridoxalP-BS"/>
</dbReference>
<evidence type="ECO:0000256" key="5">
    <source>
        <dbReference type="ARBA" id="ARBA00023235"/>
    </source>
</evidence>
<accession>A0A7J5UTQ3</accession>
<dbReference type="Gene3D" id="2.40.37.10">
    <property type="entry name" value="Lyase, Ornithine Decarboxylase, Chain A, domain 1"/>
    <property type="match status" value="1"/>
</dbReference>
<dbReference type="InterPro" id="IPR009006">
    <property type="entry name" value="Ala_racemase/Decarboxylase_C"/>
</dbReference>
<dbReference type="OrthoDB" id="9813814at2"/>
<feature type="active site" description="Proton acceptor; specific for L-alanine" evidence="7">
    <location>
        <position position="269"/>
    </location>
</feature>
<dbReference type="HAMAP" id="MF_01201">
    <property type="entry name" value="Ala_racemase"/>
    <property type="match status" value="1"/>
</dbReference>
<dbReference type="Gene3D" id="3.20.20.10">
    <property type="entry name" value="Alanine racemase"/>
    <property type="match status" value="1"/>
</dbReference>
<name>A0A7J5UTQ3_9MICO</name>
<dbReference type="EC" id="5.1.1.1" evidence="3 7"/>
<evidence type="ECO:0000256" key="3">
    <source>
        <dbReference type="ARBA" id="ARBA00013089"/>
    </source>
</evidence>